<feature type="non-terminal residue" evidence="1">
    <location>
        <position position="56"/>
    </location>
</feature>
<name>A0AAN8WMP3_HALRR</name>
<comment type="caution">
    <text evidence="1">The sequence shown here is derived from an EMBL/GenBank/DDBJ whole genome shotgun (WGS) entry which is preliminary data.</text>
</comment>
<protein>
    <submittedName>
        <fullName evidence="1">Uncharacterized protein</fullName>
    </submittedName>
</protein>
<feature type="non-terminal residue" evidence="1">
    <location>
        <position position="1"/>
    </location>
</feature>
<keyword evidence="2" id="KW-1185">Reference proteome</keyword>
<evidence type="ECO:0000313" key="2">
    <source>
        <dbReference type="Proteomes" id="UP001381693"/>
    </source>
</evidence>
<accession>A0AAN8WMP3</accession>
<evidence type="ECO:0000313" key="1">
    <source>
        <dbReference type="EMBL" id="KAK7067862.1"/>
    </source>
</evidence>
<dbReference type="Proteomes" id="UP001381693">
    <property type="component" value="Unassembled WGS sequence"/>
</dbReference>
<proteinExistence type="predicted"/>
<reference evidence="1 2" key="1">
    <citation type="submission" date="2023-11" db="EMBL/GenBank/DDBJ databases">
        <title>Halocaridina rubra genome assembly.</title>
        <authorList>
            <person name="Smith C."/>
        </authorList>
    </citation>
    <scope>NUCLEOTIDE SEQUENCE [LARGE SCALE GENOMIC DNA]</scope>
    <source>
        <strain evidence="1">EP-1</strain>
        <tissue evidence="1">Whole</tissue>
    </source>
</reference>
<organism evidence="1 2">
    <name type="scientific">Halocaridina rubra</name>
    <name type="common">Hawaiian red shrimp</name>
    <dbReference type="NCBI Taxonomy" id="373956"/>
    <lineage>
        <taxon>Eukaryota</taxon>
        <taxon>Metazoa</taxon>
        <taxon>Ecdysozoa</taxon>
        <taxon>Arthropoda</taxon>
        <taxon>Crustacea</taxon>
        <taxon>Multicrustacea</taxon>
        <taxon>Malacostraca</taxon>
        <taxon>Eumalacostraca</taxon>
        <taxon>Eucarida</taxon>
        <taxon>Decapoda</taxon>
        <taxon>Pleocyemata</taxon>
        <taxon>Caridea</taxon>
        <taxon>Atyoidea</taxon>
        <taxon>Atyidae</taxon>
        <taxon>Halocaridina</taxon>
    </lineage>
</organism>
<dbReference type="EMBL" id="JAXCGZ010017633">
    <property type="protein sequence ID" value="KAK7067862.1"/>
    <property type="molecule type" value="Genomic_DNA"/>
</dbReference>
<sequence>KMLRENRLIQLWMCMSLDVQRILEHTLGIAPDTDLTLNDILDQLQSYTKCQHNEAL</sequence>
<dbReference type="AlphaFoldDB" id="A0AAN8WMP3"/>
<gene>
    <name evidence="1" type="ORF">SK128_002067</name>
</gene>